<dbReference type="EMBL" id="ABJB011122964">
    <property type="status" value="NOT_ANNOTATED_CDS"/>
    <property type="molecule type" value="Genomic_DNA"/>
</dbReference>
<dbReference type="AlphaFoldDB" id="B7Q3C7"/>
<sequence>MAALSEPERCLEIEREHNRVLLSHSSQSSSTLLSDAKGGLSVPFTFMALGMSSAAESGHVPRPPWQQ</sequence>
<dbReference type="EMBL" id="DS848922">
    <property type="protein sequence ID" value="EEC13349.1"/>
    <property type="molecule type" value="Genomic_DNA"/>
</dbReference>
<dbReference type="VEuPathDB" id="VectorBase:ISCW010044"/>
<gene>
    <name evidence="1" type="ORF">IscW_ISCW010044</name>
</gene>
<reference evidence="1 3" key="1">
    <citation type="submission" date="2008-03" db="EMBL/GenBank/DDBJ databases">
        <title>Annotation of Ixodes scapularis.</title>
        <authorList>
            <consortium name="Ixodes scapularis Genome Project Consortium"/>
            <person name="Caler E."/>
            <person name="Hannick L.I."/>
            <person name="Bidwell S."/>
            <person name="Joardar V."/>
            <person name="Thiagarajan M."/>
            <person name="Amedeo P."/>
            <person name="Galinsky K.J."/>
            <person name="Schobel S."/>
            <person name="Inman J."/>
            <person name="Hostetler J."/>
            <person name="Miller J."/>
            <person name="Hammond M."/>
            <person name="Megy K."/>
            <person name="Lawson D."/>
            <person name="Kodira C."/>
            <person name="Sutton G."/>
            <person name="Meyer J."/>
            <person name="Hill C.A."/>
            <person name="Birren B."/>
            <person name="Nene V."/>
            <person name="Collins F."/>
            <person name="Alarcon-Chaidez F."/>
            <person name="Wikel S."/>
            <person name="Strausberg R."/>
        </authorList>
    </citation>
    <scope>NUCLEOTIDE SEQUENCE [LARGE SCALE GENOMIC DNA]</scope>
    <source>
        <strain evidence="3">Wikel</strain>
        <strain evidence="1">Wikel colony</strain>
    </source>
</reference>
<evidence type="ECO:0000313" key="2">
    <source>
        <dbReference type="EnsemblMetazoa" id="ISCW010044-PA"/>
    </source>
</evidence>
<keyword evidence="3" id="KW-1185">Reference proteome</keyword>
<reference evidence="2" key="2">
    <citation type="submission" date="2020-05" db="UniProtKB">
        <authorList>
            <consortium name="EnsemblMetazoa"/>
        </authorList>
    </citation>
    <scope>IDENTIFICATION</scope>
    <source>
        <strain evidence="2">wikel</strain>
    </source>
</reference>
<protein>
    <submittedName>
        <fullName evidence="1 2">Uncharacterized protein</fullName>
    </submittedName>
</protein>
<accession>B7Q3C7</accession>
<dbReference type="VEuPathDB" id="VectorBase:ISCI010044"/>
<organism>
    <name type="scientific">Ixodes scapularis</name>
    <name type="common">Black-legged tick</name>
    <name type="synonym">Deer tick</name>
    <dbReference type="NCBI Taxonomy" id="6945"/>
    <lineage>
        <taxon>Eukaryota</taxon>
        <taxon>Metazoa</taxon>
        <taxon>Ecdysozoa</taxon>
        <taxon>Arthropoda</taxon>
        <taxon>Chelicerata</taxon>
        <taxon>Arachnida</taxon>
        <taxon>Acari</taxon>
        <taxon>Parasitiformes</taxon>
        <taxon>Ixodida</taxon>
        <taxon>Ixodoidea</taxon>
        <taxon>Ixodidae</taxon>
        <taxon>Ixodinae</taxon>
        <taxon>Ixodes</taxon>
    </lineage>
</organism>
<evidence type="ECO:0000313" key="3">
    <source>
        <dbReference type="Proteomes" id="UP000001555"/>
    </source>
</evidence>
<name>B7Q3C7_IXOSC</name>
<dbReference type="EnsemblMetazoa" id="ISCW010044-RA">
    <property type="protein sequence ID" value="ISCW010044-PA"/>
    <property type="gene ID" value="ISCW010044"/>
</dbReference>
<dbReference type="Proteomes" id="UP000001555">
    <property type="component" value="Unassembled WGS sequence"/>
</dbReference>
<dbReference type="InParanoid" id="B7Q3C7"/>
<dbReference type="HOGENOM" id="CLU_2815311_0_0_1"/>
<proteinExistence type="predicted"/>
<evidence type="ECO:0000313" key="1">
    <source>
        <dbReference type="EMBL" id="EEC13349.1"/>
    </source>
</evidence>
<dbReference type="PaxDb" id="6945-B7Q3C7"/>